<reference evidence="1 2" key="1">
    <citation type="submission" date="2024-03" db="EMBL/GenBank/DDBJ databases">
        <title>Adaptation during the transition from Ophiocordyceps entomopathogen to insect associate is accompanied by gene loss and intensified selection.</title>
        <authorList>
            <person name="Ward C.M."/>
            <person name="Onetto C.A."/>
            <person name="Borneman A.R."/>
        </authorList>
    </citation>
    <scope>NUCLEOTIDE SEQUENCE [LARGE SCALE GENOMIC DNA]</scope>
    <source>
        <strain evidence="1">AWRI1</strain>
        <tissue evidence="1">Single Adult Female</tissue>
    </source>
</reference>
<dbReference type="AlphaFoldDB" id="A0AAN9TQ52"/>
<name>A0AAN9TQ52_9HEMI</name>
<gene>
    <name evidence="1" type="ORF">V9T40_009612</name>
</gene>
<sequence length="176" mass="20225">MSKVIVNLIKADSEANITHNDIIGKLSKAYIEDSNLGKQYEVLREETDRNFTTPKFLLNATAFTALTDDRKKEILEAVLGPKLILLQFTQELFDGTNQNYQLVAEACFRFAKEKEHFERIQNLFEQALKDTARFADKKSSSKQMNTLFANLKQKIIHDVNLKIAMDKMKIVLPDKL</sequence>
<dbReference type="EMBL" id="JBBCAQ010000010">
    <property type="protein sequence ID" value="KAK7602171.1"/>
    <property type="molecule type" value="Genomic_DNA"/>
</dbReference>
<evidence type="ECO:0000313" key="2">
    <source>
        <dbReference type="Proteomes" id="UP001367676"/>
    </source>
</evidence>
<protein>
    <submittedName>
        <fullName evidence="1">Uncharacterized protein</fullName>
    </submittedName>
</protein>
<proteinExistence type="predicted"/>
<organism evidence="1 2">
    <name type="scientific">Parthenolecanium corni</name>
    <dbReference type="NCBI Taxonomy" id="536013"/>
    <lineage>
        <taxon>Eukaryota</taxon>
        <taxon>Metazoa</taxon>
        <taxon>Ecdysozoa</taxon>
        <taxon>Arthropoda</taxon>
        <taxon>Hexapoda</taxon>
        <taxon>Insecta</taxon>
        <taxon>Pterygota</taxon>
        <taxon>Neoptera</taxon>
        <taxon>Paraneoptera</taxon>
        <taxon>Hemiptera</taxon>
        <taxon>Sternorrhyncha</taxon>
        <taxon>Coccoidea</taxon>
        <taxon>Coccidae</taxon>
        <taxon>Parthenolecanium</taxon>
    </lineage>
</organism>
<accession>A0AAN9TQ52</accession>
<comment type="caution">
    <text evidence="1">The sequence shown here is derived from an EMBL/GenBank/DDBJ whole genome shotgun (WGS) entry which is preliminary data.</text>
</comment>
<keyword evidence="2" id="KW-1185">Reference proteome</keyword>
<dbReference type="Proteomes" id="UP001367676">
    <property type="component" value="Unassembled WGS sequence"/>
</dbReference>
<evidence type="ECO:0000313" key="1">
    <source>
        <dbReference type="EMBL" id="KAK7602171.1"/>
    </source>
</evidence>